<organism evidence="1">
    <name type="scientific">marine sediment metagenome</name>
    <dbReference type="NCBI Taxonomy" id="412755"/>
    <lineage>
        <taxon>unclassified sequences</taxon>
        <taxon>metagenomes</taxon>
        <taxon>ecological metagenomes</taxon>
    </lineage>
</organism>
<feature type="non-terminal residue" evidence="1">
    <location>
        <position position="69"/>
    </location>
</feature>
<reference evidence="1" key="1">
    <citation type="journal article" date="2015" name="Nature">
        <title>Complex archaea that bridge the gap between prokaryotes and eukaryotes.</title>
        <authorList>
            <person name="Spang A."/>
            <person name="Saw J.H."/>
            <person name="Jorgensen S.L."/>
            <person name="Zaremba-Niedzwiedzka K."/>
            <person name="Martijn J."/>
            <person name="Lind A.E."/>
            <person name="van Eijk R."/>
            <person name="Schleper C."/>
            <person name="Guy L."/>
            <person name="Ettema T.J."/>
        </authorList>
    </citation>
    <scope>NUCLEOTIDE SEQUENCE</scope>
</reference>
<comment type="caution">
    <text evidence="1">The sequence shown here is derived from an EMBL/GenBank/DDBJ whole genome shotgun (WGS) entry which is preliminary data.</text>
</comment>
<dbReference type="PANTHER" id="PTHR43174">
    <property type="entry name" value="UDP-N-ACETYLGLUCOSAMINE 2-EPIMERASE"/>
    <property type="match status" value="1"/>
</dbReference>
<accession>A0A0F9LL17</accession>
<protein>
    <recommendedName>
        <fullName evidence="2">UDP-N-acetylglucosamine 2-epimerase domain-containing protein</fullName>
    </recommendedName>
</protein>
<name>A0A0F9LL17_9ZZZZ</name>
<dbReference type="InterPro" id="IPR029767">
    <property type="entry name" value="WecB-like"/>
</dbReference>
<proteinExistence type="predicted"/>
<evidence type="ECO:0008006" key="2">
    <source>
        <dbReference type="Google" id="ProtNLM"/>
    </source>
</evidence>
<gene>
    <name evidence="1" type="ORF">LCGC14_1495790</name>
</gene>
<sequence>MMILIVVGARPNFMKIAPIVDVIKNYNKTKDEGQPAIDYLLIHTGQHYDYEMSKSFFNDLRVPEPDIYL</sequence>
<dbReference type="SUPFAM" id="SSF53756">
    <property type="entry name" value="UDP-Glycosyltransferase/glycogen phosphorylase"/>
    <property type="match status" value="1"/>
</dbReference>
<dbReference type="AlphaFoldDB" id="A0A0F9LL17"/>
<dbReference type="EMBL" id="LAZR01010800">
    <property type="protein sequence ID" value="KKM64995.1"/>
    <property type="molecule type" value="Genomic_DNA"/>
</dbReference>
<dbReference type="Gene3D" id="3.40.50.2000">
    <property type="entry name" value="Glycogen Phosphorylase B"/>
    <property type="match status" value="1"/>
</dbReference>
<dbReference type="PANTHER" id="PTHR43174:SF1">
    <property type="entry name" value="UDP-N-ACETYLGLUCOSAMINE 2-EPIMERASE"/>
    <property type="match status" value="1"/>
</dbReference>
<evidence type="ECO:0000313" key="1">
    <source>
        <dbReference type="EMBL" id="KKM64995.1"/>
    </source>
</evidence>